<dbReference type="AlphaFoldDB" id="A0AAJ0EBQ7"/>
<organism evidence="2 3">
    <name type="scientific">Colletotrichum phormii</name>
    <dbReference type="NCBI Taxonomy" id="359342"/>
    <lineage>
        <taxon>Eukaryota</taxon>
        <taxon>Fungi</taxon>
        <taxon>Dikarya</taxon>
        <taxon>Ascomycota</taxon>
        <taxon>Pezizomycotina</taxon>
        <taxon>Sordariomycetes</taxon>
        <taxon>Hypocreomycetidae</taxon>
        <taxon>Glomerellales</taxon>
        <taxon>Glomerellaceae</taxon>
        <taxon>Colletotrichum</taxon>
        <taxon>Colletotrichum acutatum species complex</taxon>
    </lineage>
</organism>
<comment type="caution">
    <text evidence="2">The sequence shown here is derived from an EMBL/GenBank/DDBJ whole genome shotgun (WGS) entry which is preliminary data.</text>
</comment>
<evidence type="ECO:0000313" key="2">
    <source>
        <dbReference type="EMBL" id="KAK1623882.1"/>
    </source>
</evidence>
<dbReference type="RefSeq" id="XP_060439877.1">
    <property type="nucleotide sequence ID" value="XM_060581510.1"/>
</dbReference>
<reference evidence="2" key="1">
    <citation type="submission" date="2021-06" db="EMBL/GenBank/DDBJ databases">
        <title>Comparative genomics, transcriptomics and evolutionary studies reveal genomic signatures of adaptation to plant cell wall in hemibiotrophic fungi.</title>
        <authorList>
            <consortium name="DOE Joint Genome Institute"/>
            <person name="Baroncelli R."/>
            <person name="Diaz J.F."/>
            <person name="Benocci T."/>
            <person name="Peng M."/>
            <person name="Battaglia E."/>
            <person name="Haridas S."/>
            <person name="Andreopoulos W."/>
            <person name="Labutti K."/>
            <person name="Pangilinan J."/>
            <person name="Floch G.L."/>
            <person name="Makela M.R."/>
            <person name="Henrissat B."/>
            <person name="Grigoriev I.V."/>
            <person name="Crouch J.A."/>
            <person name="De Vries R.P."/>
            <person name="Sukno S.A."/>
            <person name="Thon M.R."/>
        </authorList>
    </citation>
    <scope>NUCLEOTIDE SEQUENCE</scope>
    <source>
        <strain evidence="2">CBS 102054</strain>
    </source>
</reference>
<dbReference type="EMBL" id="JAHMHQ010000026">
    <property type="protein sequence ID" value="KAK1623882.1"/>
    <property type="molecule type" value="Genomic_DNA"/>
</dbReference>
<name>A0AAJ0EBQ7_9PEZI</name>
<dbReference type="Proteomes" id="UP001243989">
    <property type="component" value="Unassembled WGS sequence"/>
</dbReference>
<gene>
    <name evidence="2" type="ORF">BDP81DRAFT_113834</name>
</gene>
<feature type="region of interest" description="Disordered" evidence="1">
    <location>
        <begin position="143"/>
        <end position="162"/>
    </location>
</feature>
<sequence>MAQMVAIPESAMAGRTHTWQGLVDIGSPVFAGDARRRPPSTVCELQQKSKAGKNRSTGYGHLLHIPAKNIKPSRRQIWAGWQDAIADNLTTRHRHGRNLRQWETTTYNRTQAHRVTRNRNLNTQSLDRQRSIFVSLAHRRPAEGKKRGGRAVHSTQASENMHVRQHATRFKQAVEAVEHGAMLRLEPQEDQCRWNQGTASPARLGALRLLWFPWLPRCRIITLFVVKLSGWREVLRKIGRVPTFPDLGMRRASGPLLVGVRWVGGQARELS</sequence>
<protein>
    <submittedName>
        <fullName evidence="2">Uncharacterized protein</fullName>
    </submittedName>
</protein>
<proteinExistence type="predicted"/>
<dbReference type="GeneID" id="85466372"/>
<keyword evidence="3" id="KW-1185">Reference proteome</keyword>
<accession>A0AAJ0EBQ7</accession>
<evidence type="ECO:0000256" key="1">
    <source>
        <dbReference type="SAM" id="MobiDB-lite"/>
    </source>
</evidence>
<evidence type="ECO:0000313" key="3">
    <source>
        <dbReference type="Proteomes" id="UP001243989"/>
    </source>
</evidence>